<comment type="similarity">
    <text evidence="2">Belongs to the alpha-carbonic anhydrase family.</text>
</comment>
<comment type="cofactor">
    <cofactor evidence="1">
        <name>Zn(2+)</name>
        <dbReference type="ChEBI" id="CHEBI:29105"/>
    </cofactor>
</comment>
<dbReference type="Gene3D" id="3.10.200.10">
    <property type="entry name" value="Alpha carbonic anhydrase"/>
    <property type="match status" value="1"/>
</dbReference>
<evidence type="ECO:0000313" key="11">
    <source>
        <dbReference type="Proteomes" id="UP000887458"/>
    </source>
</evidence>
<keyword evidence="5" id="KW-0862">Zinc</keyword>
<feature type="domain" description="Alpha-carbonic anhydrase" evidence="9">
    <location>
        <begin position="1"/>
        <end position="309"/>
    </location>
</feature>
<dbReference type="EMBL" id="NJHN03000012">
    <property type="protein sequence ID" value="KAH9425995.1"/>
    <property type="molecule type" value="Genomic_DNA"/>
</dbReference>
<dbReference type="InterPro" id="IPR023561">
    <property type="entry name" value="Carbonic_anhydrase_a-class"/>
</dbReference>
<feature type="compositionally biased region" description="Polar residues" evidence="8">
    <location>
        <begin position="322"/>
        <end position="335"/>
    </location>
</feature>
<sequence length="398" mass="45747">MQTRIRIDAVENIKNLPFIQLSLIGNDPSMIVNVELSSGRNMKMQTTIRINVVENIKNNLPFIQLSLIGNDPSMIVNVELSSSRDIKMQKKRIRIDAVENIKNLPSNLPFIQLSLIGNDPSMIVNVELSSSRDIKMQKKELESMLLKILRIYLVEASKNFLHVPLLRKMGEKKGVIFLSVTKPNGLAVVAVFIDIGYQLNDGLEKVLKQIETVKYKGDKRMIDESIDIEKLMPTNRSYWTYNGSLTTPPLFESVTWIIYTTPIYSQHEQIAKFRKLFYTSENETNFGGQLIENYRHTQPLNGRVVKFFRDTNSSSSSQSSSTTDGISIQNPSTIPRNRMNIINNNQFVSRNMMNSNEIQSSSSRTMMTMMMNNNHNQNNRIMRNNYTRRPNNGHQFLR</sequence>
<dbReference type="SMART" id="SM01057">
    <property type="entry name" value="Carb_anhydrase"/>
    <property type="match status" value="1"/>
</dbReference>
<dbReference type="SUPFAM" id="SSF51069">
    <property type="entry name" value="Carbonic anhydrase"/>
    <property type="match status" value="1"/>
</dbReference>
<evidence type="ECO:0000256" key="5">
    <source>
        <dbReference type="ARBA" id="ARBA00022833"/>
    </source>
</evidence>
<dbReference type="Pfam" id="PF00194">
    <property type="entry name" value="Carb_anhydrase"/>
    <property type="match status" value="1"/>
</dbReference>
<evidence type="ECO:0000256" key="4">
    <source>
        <dbReference type="ARBA" id="ARBA00022723"/>
    </source>
</evidence>
<evidence type="ECO:0000256" key="6">
    <source>
        <dbReference type="ARBA" id="ARBA00023239"/>
    </source>
</evidence>
<evidence type="ECO:0000313" key="10">
    <source>
        <dbReference type="EMBL" id="KAH9425995.1"/>
    </source>
</evidence>
<accession>A0ABQ8JU94</accession>
<dbReference type="PANTHER" id="PTHR18952">
    <property type="entry name" value="CARBONIC ANHYDRASE"/>
    <property type="match status" value="1"/>
</dbReference>
<reference evidence="10 11" key="1">
    <citation type="journal article" date="2018" name="J. Allergy Clin. Immunol.">
        <title>High-quality assembly of Dermatophagoides pteronyssinus genome and transcriptome reveals a wide range of novel allergens.</title>
        <authorList>
            <person name="Liu X.Y."/>
            <person name="Yang K.Y."/>
            <person name="Wang M.Q."/>
            <person name="Kwok J.S."/>
            <person name="Zeng X."/>
            <person name="Yang Z."/>
            <person name="Xiao X.J."/>
            <person name="Lau C.P."/>
            <person name="Li Y."/>
            <person name="Huang Z.M."/>
            <person name="Ba J.G."/>
            <person name="Yim A.K."/>
            <person name="Ouyang C.Y."/>
            <person name="Ngai S.M."/>
            <person name="Chan T.F."/>
            <person name="Leung E.L."/>
            <person name="Liu L."/>
            <person name="Liu Z.G."/>
            <person name="Tsui S.K."/>
        </authorList>
    </citation>
    <scope>NUCLEOTIDE SEQUENCE [LARGE SCALE GENOMIC DNA]</scope>
    <source>
        <strain evidence="10">Derp</strain>
    </source>
</reference>
<keyword evidence="4" id="KW-0479">Metal-binding</keyword>
<name>A0ABQ8JU94_DERPT</name>
<evidence type="ECO:0000256" key="3">
    <source>
        <dbReference type="ARBA" id="ARBA00012925"/>
    </source>
</evidence>
<protein>
    <recommendedName>
        <fullName evidence="3">carbonic anhydrase</fullName>
        <ecNumber evidence="3">4.2.1.1</ecNumber>
    </recommendedName>
</protein>
<evidence type="ECO:0000256" key="2">
    <source>
        <dbReference type="ARBA" id="ARBA00010718"/>
    </source>
</evidence>
<evidence type="ECO:0000256" key="7">
    <source>
        <dbReference type="ARBA" id="ARBA00048348"/>
    </source>
</evidence>
<evidence type="ECO:0000256" key="8">
    <source>
        <dbReference type="SAM" id="MobiDB-lite"/>
    </source>
</evidence>
<dbReference type="EC" id="4.2.1.1" evidence="3"/>
<dbReference type="PANTHER" id="PTHR18952:SF141">
    <property type="entry name" value="CARBONIC ANHYDRASE"/>
    <property type="match status" value="1"/>
</dbReference>
<dbReference type="CDD" id="cd00326">
    <property type="entry name" value="alpha_CA"/>
    <property type="match status" value="1"/>
</dbReference>
<keyword evidence="11" id="KW-1185">Reference proteome</keyword>
<comment type="caution">
    <text evidence="10">The sequence shown here is derived from an EMBL/GenBank/DDBJ whole genome shotgun (WGS) entry which is preliminary data.</text>
</comment>
<reference evidence="10 11" key="2">
    <citation type="journal article" date="2022" name="Mol. Biol. Evol.">
        <title>Comparative Genomics Reveals Insights into the Divergent Evolution of Astigmatic Mites and Household Pest Adaptations.</title>
        <authorList>
            <person name="Xiong Q."/>
            <person name="Wan A.T."/>
            <person name="Liu X."/>
            <person name="Fung C.S."/>
            <person name="Xiao X."/>
            <person name="Malainual N."/>
            <person name="Hou J."/>
            <person name="Wang L."/>
            <person name="Wang M."/>
            <person name="Yang K.Y."/>
            <person name="Cui Y."/>
            <person name="Leung E.L."/>
            <person name="Nong W."/>
            <person name="Shin S.K."/>
            <person name="Au S.W."/>
            <person name="Jeong K.Y."/>
            <person name="Chew F.T."/>
            <person name="Hui J.H."/>
            <person name="Leung T.F."/>
            <person name="Tungtrongchitr A."/>
            <person name="Zhong N."/>
            <person name="Liu Z."/>
            <person name="Tsui S.K."/>
        </authorList>
    </citation>
    <scope>NUCLEOTIDE SEQUENCE [LARGE SCALE GENOMIC DNA]</scope>
    <source>
        <strain evidence="10">Derp</strain>
    </source>
</reference>
<evidence type="ECO:0000259" key="9">
    <source>
        <dbReference type="PROSITE" id="PS51144"/>
    </source>
</evidence>
<keyword evidence="6" id="KW-0456">Lyase</keyword>
<organism evidence="10 11">
    <name type="scientific">Dermatophagoides pteronyssinus</name>
    <name type="common">European house dust mite</name>
    <dbReference type="NCBI Taxonomy" id="6956"/>
    <lineage>
        <taxon>Eukaryota</taxon>
        <taxon>Metazoa</taxon>
        <taxon>Ecdysozoa</taxon>
        <taxon>Arthropoda</taxon>
        <taxon>Chelicerata</taxon>
        <taxon>Arachnida</taxon>
        <taxon>Acari</taxon>
        <taxon>Acariformes</taxon>
        <taxon>Sarcoptiformes</taxon>
        <taxon>Astigmata</taxon>
        <taxon>Psoroptidia</taxon>
        <taxon>Analgoidea</taxon>
        <taxon>Pyroglyphidae</taxon>
        <taxon>Dermatophagoidinae</taxon>
        <taxon>Dermatophagoides</taxon>
    </lineage>
</organism>
<gene>
    <name evidence="10" type="primary">CA2_3</name>
    <name evidence="10" type="ORF">DERP_006934</name>
</gene>
<comment type="catalytic activity">
    <reaction evidence="7">
        <text>hydrogencarbonate + H(+) = CO2 + H2O</text>
        <dbReference type="Rhea" id="RHEA:10748"/>
        <dbReference type="ChEBI" id="CHEBI:15377"/>
        <dbReference type="ChEBI" id="CHEBI:15378"/>
        <dbReference type="ChEBI" id="CHEBI:16526"/>
        <dbReference type="ChEBI" id="CHEBI:17544"/>
        <dbReference type="EC" id="4.2.1.1"/>
    </reaction>
</comment>
<dbReference type="InterPro" id="IPR001148">
    <property type="entry name" value="CA_dom"/>
</dbReference>
<dbReference type="Proteomes" id="UP000887458">
    <property type="component" value="Unassembled WGS sequence"/>
</dbReference>
<evidence type="ECO:0000256" key="1">
    <source>
        <dbReference type="ARBA" id="ARBA00001947"/>
    </source>
</evidence>
<proteinExistence type="inferred from homology"/>
<dbReference type="PROSITE" id="PS51144">
    <property type="entry name" value="ALPHA_CA_2"/>
    <property type="match status" value="1"/>
</dbReference>
<dbReference type="InterPro" id="IPR036398">
    <property type="entry name" value="CA_dom_sf"/>
</dbReference>
<feature type="region of interest" description="Disordered" evidence="8">
    <location>
        <begin position="311"/>
        <end position="338"/>
    </location>
</feature>